<dbReference type="Proteomes" id="UP000294546">
    <property type="component" value="Unassembled WGS sequence"/>
</dbReference>
<dbReference type="InterPro" id="IPR008554">
    <property type="entry name" value="Glutaredoxin-like"/>
</dbReference>
<evidence type="ECO:0000313" key="1">
    <source>
        <dbReference type="EMBL" id="TCK09476.1"/>
    </source>
</evidence>
<comment type="caution">
    <text evidence="1">The sequence shown here is derived from an EMBL/GenBank/DDBJ whole genome shotgun (WGS) entry which is preliminary data.</text>
</comment>
<accession>A0A4V2PEK4</accession>
<reference evidence="1 2" key="1">
    <citation type="submission" date="2019-03" db="EMBL/GenBank/DDBJ databases">
        <title>Genomic Encyclopedia of Archaeal and Bacterial Type Strains, Phase II (KMG-II): from individual species to whole genera.</title>
        <authorList>
            <person name="Goeker M."/>
        </authorList>
    </citation>
    <scope>NUCLEOTIDE SEQUENCE [LARGE SCALE GENOMIC DNA]</scope>
    <source>
        <strain evidence="1 2">DSM 27697</strain>
    </source>
</reference>
<evidence type="ECO:0000313" key="2">
    <source>
        <dbReference type="Proteomes" id="UP000294546"/>
    </source>
</evidence>
<organism evidence="1 2">
    <name type="scientific">Marinobacterium mangrovicola</name>
    <dbReference type="NCBI Taxonomy" id="1476959"/>
    <lineage>
        <taxon>Bacteria</taxon>
        <taxon>Pseudomonadati</taxon>
        <taxon>Pseudomonadota</taxon>
        <taxon>Gammaproteobacteria</taxon>
        <taxon>Oceanospirillales</taxon>
        <taxon>Oceanospirillaceae</taxon>
        <taxon>Marinobacterium</taxon>
    </lineage>
</organism>
<dbReference type="InterPro" id="IPR036249">
    <property type="entry name" value="Thioredoxin-like_sf"/>
</dbReference>
<keyword evidence="2" id="KW-1185">Reference proteome</keyword>
<dbReference type="OrthoDB" id="8537427at2"/>
<dbReference type="Pfam" id="PF05768">
    <property type="entry name" value="Glrx-like"/>
    <property type="match status" value="1"/>
</dbReference>
<name>A0A4V2PEK4_9GAMM</name>
<dbReference type="EMBL" id="SMFU01000007">
    <property type="protein sequence ID" value="TCK09476.1"/>
    <property type="molecule type" value="Genomic_DNA"/>
</dbReference>
<dbReference type="SUPFAM" id="SSF52833">
    <property type="entry name" value="Thioredoxin-like"/>
    <property type="match status" value="1"/>
</dbReference>
<sequence>MPYLELMTTDGCHLCDEAVAVLLAVLKPGDAEVDLVDIAFDEVLMDTYATRIPVVREPRSGRELNWPFDEGQFSVFLAAICATGDQSA</sequence>
<gene>
    <name evidence="1" type="ORF">CLV83_1586</name>
</gene>
<protein>
    <submittedName>
        <fullName evidence="1">Glutaredoxin-like protein DUF836</fullName>
    </submittedName>
</protein>
<dbReference type="AlphaFoldDB" id="A0A4V2PEK4"/>
<dbReference type="Gene3D" id="3.40.30.10">
    <property type="entry name" value="Glutaredoxin"/>
    <property type="match status" value="1"/>
</dbReference>
<proteinExistence type="predicted"/>